<evidence type="ECO:0000313" key="7">
    <source>
        <dbReference type="EMBL" id="MDL4841660.1"/>
    </source>
</evidence>
<organism evidence="7 8">
    <name type="scientific">Aquibacillus rhizosphaerae</name>
    <dbReference type="NCBI Taxonomy" id="3051431"/>
    <lineage>
        <taxon>Bacteria</taxon>
        <taxon>Bacillati</taxon>
        <taxon>Bacillota</taxon>
        <taxon>Bacilli</taxon>
        <taxon>Bacillales</taxon>
        <taxon>Bacillaceae</taxon>
        <taxon>Aquibacillus</taxon>
    </lineage>
</organism>
<dbReference type="EMBL" id="JASTZU010000042">
    <property type="protein sequence ID" value="MDL4841660.1"/>
    <property type="molecule type" value="Genomic_DNA"/>
</dbReference>
<comment type="caution">
    <text evidence="7">The sequence shown here is derived from an EMBL/GenBank/DDBJ whole genome shotgun (WGS) entry which is preliminary data.</text>
</comment>
<keyword evidence="5" id="KW-0694">RNA-binding</keyword>
<accession>A0ABT7LAS9</accession>
<proteinExistence type="predicted"/>
<feature type="domain" description="S1 motif" evidence="6">
    <location>
        <begin position="38"/>
        <end position="112"/>
    </location>
</feature>
<keyword evidence="2" id="KW-0479">Metal-binding</keyword>
<dbReference type="InterPro" id="IPR004659">
    <property type="entry name" value="RNase_E/G"/>
</dbReference>
<dbReference type="PROSITE" id="PS50126">
    <property type="entry name" value="S1"/>
    <property type="match status" value="1"/>
</dbReference>
<dbReference type="InterPro" id="IPR012340">
    <property type="entry name" value="NA-bd_OB-fold"/>
</dbReference>
<dbReference type="PANTHER" id="PTHR30001:SF0">
    <property type="entry name" value="RIBONUCLEASE G"/>
    <property type="match status" value="1"/>
</dbReference>
<dbReference type="SUPFAM" id="SSF50249">
    <property type="entry name" value="Nucleic acid-binding proteins"/>
    <property type="match status" value="1"/>
</dbReference>
<protein>
    <submittedName>
        <fullName evidence="7">Ribonuclease E/G</fullName>
    </submittedName>
</protein>
<keyword evidence="3" id="KW-0378">Hydrolase</keyword>
<evidence type="ECO:0000256" key="5">
    <source>
        <dbReference type="ARBA" id="ARBA00022884"/>
    </source>
</evidence>
<dbReference type="InterPro" id="IPR019307">
    <property type="entry name" value="RNA-bd_AU-1/RNase_E/G"/>
</dbReference>
<comment type="cofactor">
    <cofactor evidence="1">
        <name>Mg(2+)</name>
        <dbReference type="ChEBI" id="CHEBI:18420"/>
    </cofactor>
</comment>
<dbReference type="Gene3D" id="2.40.50.140">
    <property type="entry name" value="Nucleic acid-binding proteins"/>
    <property type="match status" value="1"/>
</dbReference>
<sequence length="486" mass="55240">MLSIYIKTITTERIGLAIEDHIVKELVIDRPSTKNQVGNIFVAKVAKVEKGLQAAFIDIGQEKHGFLQKKELPQSHANKNVGIESLITEGQRIIVQIQKDAYGDKGARLTANITIAGKDIVYLPFGNYIASSRKLFEKDRENLRHQVKNMTVGEEGAIIRTSAKNKTNHEIEAEFLSLRRRWEDINQRSKKQSIPSCVYLDDPLLDRFIGRFDPKSIHSIFIDDVQAANNVRKRFPEYTDCVTWHKNIENLLPKSVGQIMEEVINPSVQATGGVELQVDQTEALTVIDVNTKAFTGKVDKSQTIVTANCYAARAVAHQLRLRNISGIIIIDFIGMKLQKDRDQVLAELKKELKDDPILSDVYGFTKLGLLEMTRKRESQPVYEFLLEKTSKQPQLSVNSYAYLLEHDLVSYQDSKAEALLIEINPILYDIFKSEINFEKIKTFISPNIYFNKTNEVSSYQVKLLGSKQLIEEYLESVSMDTIDKSL</sequence>
<reference evidence="7 8" key="1">
    <citation type="submission" date="2023-06" db="EMBL/GenBank/DDBJ databases">
        <title>Aquibacillus rhizosphaerae LR5S19.</title>
        <authorList>
            <person name="Sun J.-Q."/>
        </authorList>
    </citation>
    <scope>NUCLEOTIDE SEQUENCE [LARGE SCALE GENOMIC DNA]</scope>
    <source>
        <strain evidence="7 8">LR5S19</strain>
    </source>
</reference>
<dbReference type="RefSeq" id="WP_285932946.1">
    <property type="nucleotide sequence ID" value="NZ_JASTZU010000042.1"/>
</dbReference>
<evidence type="ECO:0000256" key="1">
    <source>
        <dbReference type="ARBA" id="ARBA00001946"/>
    </source>
</evidence>
<evidence type="ECO:0000256" key="3">
    <source>
        <dbReference type="ARBA" id="ARBA00022801"/>
    </source>
</evidence>
<gene>
    <name evidence="7" type="ORF">QQS35_14560</name>
</gene>
<dbReference type="Pfam" id="PF00575">
    <property type="entry name" value="S1"/>
    <property type="match status" value="1"/>
</dbReference>
<keyword evidence="4" id="KW-0460">Magnesium</keyword>
<dbReference type="Proteomes" id="UP001235343">
    <property type="component" value="Unassembled WGS sequence"/>
</dbReference>
<evidence type="ECO:0000256" key="4">
    <source>
        <dbReference type="ARBA" id="ARBA00022842"/>
    </source>
</evidence>
<keyword evidence="8" id="KW-1185">Reference proteome</keyword>
<evidence type="ECO:0000313" key="8">
    <source>
        <dbReference type="Proteomes" id="UP001235343"/>
    </source>
</evidence>
<name>A0ABT7LAS9_9BACI</name>
<evidence type="ECO:0000259" key="6">
    <source>
        <dbReference type="PROSITE" id="PS50126"/>
    </source>
</evidence>
<dbReference type="PANTHER" id="PTHR30001">
    <property type="entry name" value="RIBONUCLEASE"/>
    <property type="match status" value="1"/>
</dbReference>
<dbReference type="CDD" id="cd04453">
    <property type="entry name" value="S1_RNase_E"/>
    <property type="match status" value="1"/>
</dbReference>
<dbReference type="SMART" id="SM00316">
    <property type="entry name" value="S1"/>
    <property type="match status" value="1"/>
</dbReference>
<evidence type="ECO:0000256" key="2">
    <source>
        <dbReference type="ARBA" id="ARBA00022723"/>
    </source>
</evidence>
<dbReference type="Pfam" id="PF10150">
    <property type="entry name" value="RNase_E_G"/>
    <property type="match status" value="1"/>
</dbReference>
<dbReference type="InterPro" id="IPR003029">
    <property type="entry name" value="S1_domain"/>
</dbReference>